<evidence type="ECO:0000256" key="1">
    <source>
        <dbReference type="ARBA" id="ARBA00022630"/>
    </source>
</evidence>
<organism evidence="5 6">
    <name type="scientific">Acrocarpospora pleiomorpha</name>
    <dbReference type="NCBI Taxonomy" id="90975"/>
    <lineage>
        <taxon>Bacteria</taxon>
        <taxon>Bacillati</taxon>
        <taxon>Actinomycetota</taxon>
        <taxon>Actinomycetes</taxon>
        <taxon>Streptosporangiales</taxon>
        <taxon>Streptosporangiaceae</taxon>
        <taxon>Acrocarpospora</taxon>
    </lineage>
</organism>
<dbReference type="Gene3D" id="3.30.390.50">
    <property type="entry name" value="CO dehydrogenase flavoprotein, C-terminal domain"/>
    <property type="match status" value="1"/>
</dbReference>
<dbReference type="GO" id="GO:0071949">
    <property type="term" value="F:FAD binding"/>
    <property type="evidence" value="ECO:0007669"/>
    <property type="project" value="InterPro"/>
</dbReference>
<feature type="domain" description="FAD-binding PCMH-type" evidence="4">
    <location>
        <begin position="1"/>
        <end position="178"/>
    </location>
</feature>
<keyword evidence="6" id="KW-1185">Reference proteome</keyword>
<evidence type="ECO:0000256" key="2">
    <source>
        <dbReference type="ARBA" id="ARBA00022827"/>
    </source>
</evidence>
<dbReference type="PROSITE" id="PS51387">
    <property type="entry name" value="FAD_PCMH"/>
    <property type="match status" value="1"/>
</dbReference>
<accession>A0A5M3XIY4</accession>
<dbReference type="InterPro" id="IPR036683">
    <property type="entry name" value="CO_DH_flav_C_dom_sf"/>
</dbReference>
<dbReference type="InterPro" id="IPR005107">
    <property type="entry name" value="CO_DH_flav_C"/>
</dbReference>
<reference evidence="5 6" key="1">
    <citation type="submission" date="2019-10" db="EMBL/GenBank/DDBJ databases">
        <title>Whole genome shotgun sequence of Acrocarpospora pleiomorpha NBRC 16267.</title>
        <authorList>
            <person name="Ichikawa N."/>
            <person name="Kimura A."/>
            <person name="Kitahashi Y."/>
            <person name="Komaki H."/>
            <person name="Oguchi A."/>
        </authorList>
    </citation>
    <scope>NUCLEOTIDE SEQUENCE [LARGE SCALE GENOMIC DNA]</scope>
    <source>
        <strain evidence="5 6">NBRC 16267</strain>
    </source>
</reference>
<dbReference type="Pfam" id="PF00941">
    <property type="entry name" value="FAD_binding_5"/>
    <property type="match status" value="1"/>
</dbReference>
<keyword evidence="3" id="KW-0560">Oxidoreductase</keyword>
<dbReference type="PANTHER" id="PTHR42659">
    <property type="entry name" value="XANTHINE DEHYDROGENASE SUBUNIT C-RELATED"/>
    <property type="match status" value="1"/>
</dbReference>
<dbReference type="Gene3D" id="3.30.43.10">
    <property type="entry name" value="Uridine Diphospho-n-acetylenolpyruvylglucosamine Reductase, domain 2"/>
    <property type="match status" value="1"/>
</dbReference>
<dbReference type="SMART" id="SM01092">
    <property type="entry name" value="CO_deh_flav_C"/>
    <property type="match status" value="1"/>
</dbReference>
<proteinExistence type="predicted"/>
<dbReference type="InterPro" id="IPR002346">
    <property type="entry name" value="Mopterin_DH_FAD-bd"/>
</dbReference>
<dbReference type="InterPro" id="IPR016169">
    <property type="entry name" value="FAD-bd_PCMH_sub2"/>
</dbReference>
<dbReference type="SUPFAM" id="SSF55447">
    <property type="entry name" value="CO dehydrogenase flavoprotein C-terminal domain-like"/>
    <property type="match status" value="1"/>
</dbReference>
<gene>
    <name evidence="5" type="primary">cutM_1</name>
    <name evidence="5" type="ORF">Aple_019590</name>
</gene>
<name>A0A5M3XIY4_9ACTN</name>
<sequence>MKPAGFEYVVPRTVPEALAALADTGRDVRVLAGGQSLLLEMRLQRLRPDLLVDINRIAGLDRVGVDDGMVEVGALVRHEVFDSPRAVPGPLGTLLSLAAPNIAHPPIRALGTMVGSLAWAHPASEWCAIAAALDAVISLRGPEGAREVPAHDWFRGPFTTARRPGELLVSVRLPLLGEGTGVGFIEHRRTHFSFAQVGVAAALTVHDGVIVEARIGLANCADRPVRARAAEQVLVGADVGGDSFARAGRVAADEDAAPLAEPYADVEYRRHAVAVLVGRTLRQAAEGARQ</sequence>
<dbReference type="InterPro" id="IPR036318">
    <property type="entry name" value="FAD-bd_PCMH-like_sf"/>
</dbReference>
<dbReference type="Proteomes" id="UP000377595">
    <property type="component" value="Unassembled WGS sequence"/>
</dbReference>
<dbReference type="Gene3D" id="3.30.465.10">
    <property type="match status" value="1"/>
</dbReference>
<evidence type="ECO:0000259" key="4">
    <source>
        <dbReference type="PROSITE" id="PS51387"/>
    </source>
</evidence>
<keyword evidence="1" id="KW-0285">Flavoprotein</keyword>
<dbReference type="InterPro" id="IPR016166">
    <property type="entry name" value="FAD-bd_PCMH"/>
</dbReference>
<protein>
    <submittedName>
        <fullName evidence="5">Carbon-monoxide dehydrogenase medium subunit</fullName>
    </submittedName>
</protein>
<dbReference type="PANTHER" id="PTHR42659:SF2">
    <property type="entry name" value="XANTHINE DEHYDROGENASE SUBUNIT C-RELATED"/>
    <property type="match status" value="1"/>
</dbReference>
<dbReference type="GO" id="GO:0016491">
    <property type="term" value="F:oxidoreductase activity"/>
    <property type="evidence" value="ECO:0007669"/>
    <property type="project" value="UniProtKB-KW"/>
</dbReference>
<comment type="caution">
    <text evidence="5">The sequence shown here is derived from an EMBL/GenBank/DDBJ whole genome shotgun (WGS) entry which is preliminary data.</text>
</comment>
<evidence type="ECO:0000313" key="5">
    <source>
        <dbReference type="EMBL" id="GES19063.1"/>
    </source>
</evidence>
<dbReference type="RefSeq" id="WP_155344183.1">
    <property type="nucleotide sequence ID" value="NZ_BLAF01000010.1"/>
</dbReference>
<evidence type="ECO:0000256" key="3">
    <source>
        <dbReference type="ARBA" id="ARBA00023002"/>
    </source>
</evidence>
<dbReference type="OrthoDB" id="9793944at2"/>
<dbReference type="Pfam" id="PF03450">
    <property type="entry name" value="CO_deh_flav_C"/>
    <property type="match status" value="1"/>
</dbReference>
<dbReference type="AlphaFoldDB" id="A0A5M3XIY4"/>
<evidence type="ECO:0000313" key="6">
    <source>
        <dbReference type="Proteomes" id="UP000377595"/>
    </source>
</evidence>
<keyword evidence="2" id="KW-0274">FAD</keyword>
<dbReference type="SUPFAM" id="SSF56176">
    <property type="entry name" value="FAD-binding/transporter-associated domain-like"/>
    <property type="match status" value="1"/>
</dbReference>
<dbReference type="EMBL" id="BLAF01000010">
    <property type="protein sequence ID" value="GES19063.1"/>
    <property type="molecule type" value="Genomic_DNA"/>
</dbReference>
<dbReference type="InterPro" id="IPR051312">
    <property type="entry name" value="Diverse_Substr_Oxidored"/>
</dbReference>
<dbReference type="InterPro" id="IPR016167">
    <property type="entry name" value="FAD-bd_PCMH_sub1"/>
</dbReference>